<feature type="region of interest" description="Disordered" evidence="1">
    <location>
        <begin position="14"/>
        <end position="43"/>
    </location>
</feature>
<dbReference type="EMBL" id="LR589073">
    <property type="protein sequence ID" value="VTO96478.1"/>
    <property type="molecule type" value="Genomic_DNA"/>
</dbReference>
<dbReference type="NCBIfam" id="NF040653">
    <property type="entry name" value="Rv1535_dom"/>
    <property type="match status" value="1"/>
</dbReference>
<reference evidence="2" key="1">
    <citation type="submission" date="2019-05" db="EMBL/GenBank/DDBJ databases">
        <authorList>
            <person name="Naeem R."/>
            <person name="Antony C."/>
            <person name="Guan Q."/>
        </authorList>
    </citation>
    <scope>NUCLEOTIDE SEQUENCE</scope>
    <source>
        <strain evidence="2">2</strain>
    </source>
</reference>
<name>A0A653EGB1_9MYCO</name>
<sequence length="72" mass="7848">MTAVLHDDLVTAQPASRPTLVRPAKQASSRRRQIPDDPPSDPVVDATARVLAIPLRHIYAVLWRVGALEVTA</sequence>
<protein>
    <submittedName>
        <fullName evidence="2">Uncharacterized protein</fullName>
    </submittedName>
</protein>
<dbReference type="NCBIfam" id="NF040652">
    <property type="entry name" value="Mbox_reg_Rv1535"/>
    <property type="match status" value="1"/>
</dbReference>
<accession>A0A653EGB1</accession>
<gene>
    <name evidence="2" type="ORF">BIN_B_01544</name>
</gene>
<organism evidence="2">
    <name type="scientific">Mycobacterium riyadhense</name>
    <dbReference type="NCBI Taxonomy" id="486698"/>
    <lineage>
        <taxon>Bacteria</taxon>
        <taxon>Bacillati</taxon>
        <taxon>Actinomycetota</taxon>
        <taxon>Actinomycetes</taxon>
        <taxon>Mycobacteriales</taxon>
        <taxon>Mycobacteriaceae</taxon>
        <taxon>Mycobacterium</taxon>
    </lineage>
</organism>
<dbReference type="AlphaFoldDB" id="A0A653EGB1"/>
<dbReference type="RefSeq" id="WP_204804141.1">
    <property type="nucleotide sequence ID" value="NZ_CAJMWM010000001.1"/>
</dbReference>
<evidence type="ECO:0000256" key="1">
    <source>
        <dbReference type="SAM" id="MobiDB-lite"/>
    </source>
</evidence>
<proteinExistence type="predicted"/>
<evidence type="ECO:0000313" key="2">
    <source>
        <dbReference type="EMBL" id="VTO96478.1"/>
    </source>
</evidence>